<name>A0A7J6DRB6_CANSA</name>
<dbReference type="InterPro" id="IPR012337">
    <property type="entry name" value="RNaseH-like_sf"/>
</dbReference>
<feature type="domain" description="RNase H type-1" evidence="3">
    <location>
        <begin position="537"/>
        <end position="628"/>
    </location>
</feature>
<dbReference type="GO" id="GO:0004523">
    <property type="term" value="F:RNA-DNA hybrid ribonuclease activity"/>
    <property type="evidence" value="ECO:0007669"/>
    <property type="project" value="InterPro"/>
</dbReference>
<evidence type="ECO:0000313" key="5">
    <source>
        <dbReference type="EMBL" id="KAF4348644.1"/>
    </source>
</evidence>
<gene>
    <name evidence="5" type="ORF">G4B88_007391</name>
</gene>
<dbReference type="GO" id="GO:0003676">
    <property type="term" value="F:nucleic acid binding"/>
    <property type="evidence" value="ECO:0007669"/>
    <property type="project" value="InterPro"/>
</dbReference>
<evidence type="ECO:0008006" key="7">
    <source>
        <dbReference type="Google" id="ProtNLM"/>
    </source>
</evidence>
<dbReference type="AlphaFoldDB" id="A0A7J6DRB6"/>
<reference evidence="5 6" key="1">
    <citation type="journal article" date="2020" name="bioRxiv">
        <title>Sequence and annotation of 42 cannabis genomes reveals extensive copy number variation in cannabinoid synthesis and pathogen resistance genes.</title>
        <authorList>
            <person name="Mckernan K.J."/>
            <person name="Helbert Y."/>
            <person name="Kane L.T."/>
            <person name="Ebling H."/>
            <person name="Zhang L."/>
            <person name="Liu B."/>
            <person name="Eaton Z."/>
            <person name="Mclaughlin S."/>
            <person name="Kingan S."/>
            <person name="Baybayan P."/>
            <person name="Concepcion G."/>
            <person name="Jordan M."/>
            <person name="Riva A."/>
            <person name="Barbazuk W."/>
            <person name="Harkins T."/>
        </authorList>
    </citation>
    <scope>NUCLEOTIDE SEQUENCE [LARGE SCALE GENOMIC DNA]</scope>
    <source>
        <strain evidence="6">cv. Jamaican Lion 4</strain>
        <tissue evidence="5">Leaf</tissue>
    </source>
</reference>
<dbReference type="InterPro" id="IPR002156">
    <property type="entry name" value="RNaseH_domain"/>
</dbReference>
<evidence type="ECO:0000259" key="4">
    <source>
        <dbReference type="Pfam" id="PF14392"/>
    </source>
</evidence>
<feature type="region of interest" description="Disordered" evidence="1">
    <location>
        <begin position="259"/>
        <end position="279"/>
    </location>
</feature>
<protein>
    <recommendedName>
        <fullName evidence="7">CCHC-type domain-containing protein</fullName>
    </recommendedName>
</protein>
<accession>A0A7J6DRB6</accession>
<sequence>MEKATFWVEIHGLPTPYLIGQNSSVIGAKVGEFIASDGADNRIIARRGFLTLKVDIMIEQQIPAGFYLSINRGRKEWIQFKYRKLPKICFNCGYIAHDSSSCPRNRAFAFPPVGSVVPLYGLWIKASVPIRSCFDTKGPVLICEREAPSAALQDNLNNSREGNIARHHMNLLGKNPADERVILTMMAHVGPVAAQMIKVPHEIVCKSRTPHHHLEPTIVIRPVEEGSKGFIGPLLKDGKIPNEPNVSWFQLQDSSCITDSKSKKRKGTGNVSPIIIKDPNSDTITSKVPDAQLNLGLLTAGSFVLGKDTSSKSSGSKKKSGSQKKVCNKATRQPNHGPHGERGGLSFRRLEDVNLAFLSKLAWLYQSGETLGILKARNTIAYGACMLGFGSETLCSLCKSNTETPWHLFVQCPFASAIWFARPLPMRVTAFPCMDMADFISDLCNNVNPEMRTSILICAAAIFETICNSRNHVIHSLSKTQPCINQALLSTSKSFHKMLPKESLCIRVTSPSTELPPSLSIPTAKVGRYRCTDWFWCSSNGKCYNALAAELEAILFALNWAVEHHWNDFSIISDSKVLVEALHQKKCPDWHLLATFSSVLILLSSFSVCNVFFLKRCFISNVDKLANESQHSHSSVLNCKGEGFPL</sequence>
<feature type="transmembrane region" description="Helical" evidence="2">
    <location>
        <begin position="590"/>
        <end position="614"/>
    </location>
</feature>
<proteinExistence type="predicted"/>
<dbReference type="InterPro" id="IPR036397">
    <property type="entry name" value="RNaseH_sf"/>
</dbReference>
<organism evidence="5 6">
    <name type="scientific">Cannabis sativa</name>
    <name type="common">Hemp</name>
    <name type="synonym">Marijuana</name>
    <dbReference type="NCBI Taxonomy" id="3483"/>
    <lineage>
        <taxon>Eukaryota</taxon>
        <taxon>Viridiplantae</taxon>
        <taxon>Streptophyta</taxon>
        <taxon>Embryophyta</taxon>
        <taxon>Tracheophyta</taxon>
        <taxon>Spermatophyta</taxon>
        <taxon>Magnoliopsida</taxon>
        <taxon>eudicotyledons</taxon>
        <taxon>Gunneridae</taxon>
        <taxon>Pentapetalae</taxon>
        <taxon>rosids</taxon>
        <taxon>fabids</taxon>
        <taxon>Rosales</taxon>
        <taxon>Cannabaceae</taxon>
        <taxon>Cannabis</taxon>
    </lineage>
</organism>
<dbReference type="Pfam" id="PF13456">
    <property type="entry name" value="RVT_3"/>
    <property type="match status" value="1"/>
</dbReference>
<feature type="region of interest" description="Disordered" evidence="1">
    <location>
        <begin position="307"/>
        <end position="344"/>
    </location>
</feature>
<dbReference type="CDD" id="cd06222">
    <property type="entry name" value="RNase_H_like"/>
    <property type="match status" value="1"/>
</dbReference>
<evidence type="ECO:0000256" key="2">
    <source>
        <dbReference type="SAM" id="Phobius"/>
    </source>
</evidence>
<keyword evidence="2" id="KW-1133">Transmembrane helix</keyword>
<dbReference type="SUPFAM" id="SSF53098">
    <property type="entry name" value="Ribonuclease H-like"/>
    <property type="match status" value="1"/>
</dbReference>
<keyword evidence="2" id="KW-0812">Transmembrane</keyword>
<evidence type="ECO:0000259" key="3">
    <source>
        <dbReference type="Pfam" id="PF13456"/>
    </source>
</evidence>
<keyword evidence="6" id="KW-1185">Reference proteome</keyword>
<dbReference type="PANTHER" id="PTHR31286:SF167">
    <property type="entry name" value="OS09G0268800 PROTEIN"/>
    <property type="match status" value="1"/>
</dbReference>
<feature type="domain" description="Zinc knuckle CX2CX4HX4C" evidence="4">
    <location>
        <begin position="73"/>
        <end position="103"/>
    </location>
</feature>
<dbReference type="Proteomes" id="UP000583929">
    <property type="component" value="Unassembled WGS sequence"/>
</dbReference>
<evidence type="ECO:0000313" key="6">
    <source>
        <dbReference type="Proteomes" id="UP000583929"/>
    </source>
</evidence>
<dbReference type="InterPro" id="IPR025836">
    <property type="entry name" value="Zn_knuckle_CX2CX4HX4C"/>
</dbReference>
<comment type="caution">
    <text evidence="5">The sequence shown here is derived from an EMBL/GenBank/DDBJ whole genome shotgun (WGS) entry which is preliminary data.</text>
</comment>
<dbReference type="InterPro" id="IPR044730">
    <property type="entry name" value="RNase_H-like_dom_plant"/>
</dbReference>
<dbReference type="Pfam" id="PF14392">
    <property type="entry name" value="zf-CCHC_4"/>
    <property type="match status" value="1"/>
</dbReference>
<dbReference type="Gene3D" id="3.30.420.10">
    <property type="entry name" value="Ribonuclease H-like superfamily/Ribonuclease H"/>
    <property type="match status" value="1"/>
</dbReference>
<keyword evidence="2" id="KW-0472">Membrane</keyword>
<dbReference type="PANTHER" id="PTHR31286">
    <property type="entry name" value="GLYCINE-RICH CELL WALL STRUCTURAL PROTEIN 1.8-LIKE"/>
    <property type="match status" value="1"/>
</dbReference>
<evidence type="ECO:0000256" key="1">
    <source>
        <dbReference type="SAM" id="MobiDB-lite"/>
    </source>
</evidence>
<dbReference type="EMBL" id="JAATIQ010000676">
    <property type="protein sequence ID" value="KAF4348644.1"/>
    <property type="molecule type" value="Genomic_DNA"/>
</dbReference>
<dbReference type="InterPro" id="IPR040256">
    <property type="entry name" value="At4g02000-like"/>
</dbReference>